<dbReference type="AlphaFoldDB" id="A0A5M4B955"/>
<sequence length="330" mass="38704">MNIKFLCLAALLVTFKATAQEKKEVFSEKSRKIGEKINFISRTQKDSLKIEVQKLDSLYNNGKLTKSEWETKKLERAEFRAKRIEELVSKEDEKLLNLTRGLVRGEILLDPPSTKLQEFVSNFPSIRFNVAFGLNNLIENGDFSSLGDSEIKNFRSYFVEWGFNYRIPLVKAQNYRLFTRAGFSVIYNNLYPTSGKYFKKESEITKMVTDNEISKNRFKNVYLTFPLHLEYDLGKRFERNRRTFYEELGNFRIGIGGFIGTHLKTKNFFRRNDDRVLQKYDFNTSDFVYGLSVYLGYKGNALYFKYDLNPLFENNAPKQNIVSLGIRFDL</sequence>
<gene>
    <name evidence="2" type="ORF">RCZ01_09480</name>
</gene>
<keyword evidence="3" id="KW-1185">Reference proteome</keyword>
<evidence type="ECO:0000256" key="1">
    <source>
        <dbReference type="SAM" id="SignalP"/>
    </source>
</evidence>
<dbReference type="OrthoDB" id="1466811at2"/>
<keyword evidence="1" id="KW-0732">Signal</keyword>
<organism evidence="2 3">
    <name type="scientific">Capnocytophaga felis</name>
    <dbReference type="NCBI Taxonomy" id="2267611"/>
    <lineage>
        <taxon>Bacteria</taxon>
        <taxon>Pseudomonadati</taxon>
        <taxon>Bacteroidota</taxon>
        <taxon>Flavobacteriia</taxon>
        <taxon>Flavobacteriales</taxon>
        <taxon>Flavobacteriaceae</taxon>
        <taxon>Capnocytophaga</taxon>
    </lineage>
</organism>
<evidence type="ECO:0000313" key="2">
    <source>
        <dbReference type="EMBL" id="GET45646.1"/>
    </source>
</evidence>
<name>A0A5M4B955_9FLAO</name>
<feature type="chain" id="PRO_5024393692" description="Outer membrane protein beta-barrel domain-containing protein" evidence="1">
    <location>
        <begin position="20"/>
        <end position="330"/>
    </location>
</feature>
<reference evidence="3" key="1">
    <citation type="journal article" date="2020" name="Int. J. Syst. Evol. Microbiol.">
        <title>Capnocytophaga felis sp. nov. isolated from the feline oral cavity.</title>
        <authorList>
            <person name="Suzuki M."/>
            <person name="Umeda K."/>
            <person name="Kimura M."/>
            <person name="Imaoka K."/>
            <person name="Morikawa S."/>
            <person name="Maeda K."/>
        </authorList>
    </citation>
    <scope>NUCLEOTIDE SEQUENCE [LARGE SCALE GENOMIC DNA]</scope>
    <source>
        <strain evidence="3">KC07070</strain>
    </source>
</reference>
<comment type="caution">
    <text evidence="2">The sequence shown here is derived from an EMBL/GenBank/DDBJ whole genome shotgun (WGS) entry which is preliminary data.</text>
</comment>
<evidence type="ECO:0000313" key="3">
    <source>
        <dbReference type="Proteomes" id="UP000398217"/>
    </source>
</evidence>
<proteinExistence type="predicted"/>
<accession>A0A5M4B955</accession>
<dbReference type="RefSeq" id="WP_155284281.1">
    <property type="nucleotide sequence ID" value="NZ_BLBC01000005.1"/>
</dbReference>
<protein>
    <recommendedName>
        <fullName evidence="4">Outer membrane protein beta-barrel domain-containing protein</fullName>
    </recommendedName>
</protein>
<dbReference type="EMBL" id="BLBC01000005">
    <property type="protein sequence ID" value="GET45646.1"/>
    <property type="molecule type" value="Genomic_DNA"/>
</dbReference>
<feature type="signal peptide" evidence="1">
    <location>
        <begin position="1"/>
        <end position="19"/>
    </location>
</feature>
<evidence type="ECO:0008006" key="4">
    <source>
        <dbReference type="Google" id="ProtNLM"/>
    </source>
</evidence>
<dbReference type="Proteomes" id="UP000398217">
    <property type="component" value="Unassembled WGS sequence"/>
</dbReference>